<evidence type="ECO:0000313" key="1">
    <source>
        <dbReference type="EMBL" id="VDD28789.1"/>
    </source>
</evidence>
<protein>
    <submittedName>
        <fullName evidence="1">Uncharacterized protein</fullName>
    </submittedName>
</protein>
<reference evidence="1" key="1">
    <citation type="submission" date="2018-11" db="EMBL/GenBank/DDBJ databases">
        <authorList>
            <consortium name="Genoscope - CEA"/>
            <person name="William W."/>
        </authorList>
    </citation>
    <scope>NUCLEOTIDE SEQUENCE</scope>
</reference>
<dbReference type="AlphaFoldDB" id="A0A3P6EBC6"/>
<name>A0A3P6EBC6_BRAOL</name>
<accession>A0A3P6EBC6</accession>
<organism evidence="1">
    <name type="scientific">Brassica oleracea</name>
    <name type="common">Wild cabbage</name>
    <dbReference type="NCBI Taxonomy" id="3712"/>
    <lineage>
        <taxon>Eukaryota</taxon>
        <taxon>Viridiplantae</taxon>
        <taxon>Streptophyta</taxon>
        <taxon>Embryophyta</taxon>
        <taxon>Tracheophyta</taxon>
        <taxon>Spermatophyta</taxon>
        <taxon>Magnoliopsida</taxon>
        <taxon>eudicotyledons</taxon>
        <taxon>Gunneridae</taxon>
        <taxon>Pentapetalae</taxon>
        <taxon>rosids</taxon>
        <taxon>malvids</taxon>
        <taxon>Brassicales</taxon>
        <taxon>Brassicaceae</taxon>
        <taxon>Brassiceae</taxon>
        <taxon>Brassica</taxon>
    </lineage>
</organism>
<gene>
    <name evidence="1" type="ORF">BOLC9T54112H</name>
</gene>
<proteinExistence type="predicted"/>
<sequence length="38" mass="4469">MPQKEKESLRSFIRRFKTKLPNMVVTNSTSIYALRNAL</sequence>
<dbReference type="EMBL" id="LR031875">
    <property type="protein sequence ID" value="VDD28789.1"/>
    <property type="molecule type" value="Genomic_DNA"/>
</dbReference>